<reference evidence="5 6" key="1">
    <citation type="submission" date="2020-11" db="EMBL/GenBank/DDBJ databases">
        <title>Complete genome sequence for Salinimonas sp. strain G2-b.</title>
        <authorList>
            <person name="Park S.-J."/>
        </authorList>
    </citation>
    <scope>NUCLEOTIDE SEQUENCE [LARGE SCALE GENOMIC DNA]</scope>
    <source>
        <strain evidence="5 6">G2-b</strain>
    </source>
</reference>
<protein>
    <recommendedName>
        <fullName evidence="2">GTP cyclohydrolase 1 type 2 homolog</fullName>
    </recommendedName>
</protein>
<dbReference type="FunFam" id="3.40.1390.30:FF:000002">
    <property type="entry name" value="Nif3-like dinuclear metal center protein"/>
    <property type="match status" value="1"/>
</dbReference>
<dbReference type="GO" id="GO:0005737">
    <property type="term" value="C:cytoplasm"/>
    <property type="evidence" value="ECO:0007669"/>
    <property type="project" value="TreeGrafter"/>
</dbReference>
<evidence type="ECO:0000256" key="2">
    <source>
        <dbReference type="ARBA" id="ARBA00022112"/>
    </source>
</evidence>
<feature type="binding site" evidence="4">
    <location>
        <position position="223"/>
    </location>
    <ligand>
        <name>a divalent metal cation</name>
        <dbReference type="ChEBI" id="CHEBI:60240"/>
        <label>1</label>
    </ligand>
</feature>
<name>A0A7S9HEF6_9ALTE</name>
<organism evidence="5 6">
    <name type="scientific">Salinimonas marina</name>
    <dbReference type="NCBI Taxonomy" id="2785918"/>
    <lineage>
        <taxon>Bacteria</taxon>
        <taxon>Pseudomonadati</taxon>
        <taxon>Pseudomonadota</taxon>
        <taxon>Gammaproteobacteria</taxon>
        <taxon>Alteromonadales</taxon>
        <taxon>Alteromonadaceae</taxon>
        <taxon>Alteromonas/Salinimonas group</taxon>
        <taxon>Salinimonas</taxon>
    </lineage>
</organism>
<feature type="binding site" evidence="4">
    <location>
        <position position="64"/>
    </location>
    <ligand>
        <name>a divalent metal cation</name>
        <dbReference type="ChEBI" id="CHEBI:60240"/>
        <label>2</label>
    </ligand>
</feature>
<dbReference type="KEGG" id="smaa:IT774_08510"/>
<dbReference type="EMBL" id="CP064795">
    <property type="protein sequence ID" value="QPG07174.1"/>
    <property type="molecule type" value="Genomic_DNA"/>
</dbReference>
<dbReference type="AlphaFoldDB" id="A0A7S9HEF6"/>
<evidence type="ECO:0000313" key="6">
    <source>
        <dbReference type="Proteomes" id="UP000595095"/>
    </source>
</evidence>
<evidence type="ECO:0000256" key="3">
    <source>
        <dbReference type="ARBA" id="ARBA00022723"/>
    </source>
</evidence>
<dbReference type="Proteomes" id="UP000595095">
    <property type="component" value="Chromosome"/>
</dbReference>
<dbReference type="PANTHER" id="PTHR13799:SF14">
    <property type="entry name" value="GTP CYCLOHYDROLASE 1 TYPE 2 HOMOLOG"/>
    <property type="match status" value="1"/>
</dbReference>
<keyword evidence="3 4" id="KW-0479">Metal-binding</keyword>
<dbReference type="Gene3D" id="3.40.1390.30">
    <property type="entry name" value="NIF3 (NGG1p interacting factor 3)-like"/>
    <property type="match status" value="2"/>
</dbReference>
<feature type="binding site" evidence="4">
    <location>
        <position position="219"/>
    </location>
    <ligand>
        <name>a divalent metal cation</name>
        <dbReference type="ChEBI" id="CHEBI:60240"/>
        <label>1</label>
    </ligand>
</feature>
<dbReference type="NCBIfam" id="TIGR00486">
    <property type="entry name" value="YbgI_SA1388"/>
    <property type="match status" value="1"/>
</dbReference>
<accession>A0A7S9HEF6</accession>
<dbReference type="Pfam" id="PF01784">
    <property type="entry name" value="DUF34_NIF3"/>
    <property type="match status" value="1"/>
</dbReference>
<feature type="binding site" evidence="4">
    <location>
        <position position="63"/>
    </location>
    <ligand>
        <name>a divalent metal cation</name>
        <dbReference type="ChEBI" id="CHEBI:60240"/>
        <label>1</label>
    </ligand>
</feature>
<gene>
    <name evidence="5" type="ORF">IT774_08510</name>
</gene>
<dbReference type="PANTHER" id="PTHR13799">
    <property type="entry name" value="NGG1 INTERACTING FACTOR 3"/>
    <property type="match status" value="1"/>
</dbReference>
<comment type="similarity">
    <text evidence="1">Belongs to the GTP cyclohydrolase I type 2/NIF3 family.</text>
</comment>
<dbReference type="GO" id="GO:0046872">
    <property type="term" value="F:metal ion binding"/>
    <property type="evidence" value="ECO:0007669"/>
    <property type="project" value="UniProtKB-KW"/>
</dbReference>
<dbReference type="InterPro" id="IPR002678">
    <property type="entry name" value="DUF34/NIF3"/>
</dbReference>
<feature type="binding site" evidence="4">
    <location>
        <position position="101"/>
    </location>
    <ligand>
        <name>a divalent metal cation</name>
        <dbReference type="ChEBI" id="CHEBI:60240"/>
        <label>1</label>
    </ligand>
</feature>
<sequence length="251" mass="27385">MSRTELQTVLNNLLHPEDIKDYCPNGLQVEGKDRIKTIVTGVTASQRLIDAAIEHQADAILVHHGYFWKGESGAITGMKKRRLQALLAHDISLFAYHLPIDVHPEYGNNVQLAQLLNIQDARPMPGVAPQGIVYQGQLENPVSVQDLAQRFKQALGKTPLSEAAGNHKISKIAWCSGGGQGFIDQAAAAGMDAFFSGEVSEKTIHSAREQEIHYFACGHHATERCGPKAVGEYLASKLGLDVRFIDIDNPA</sequence>
<evidence type="ECO:0000313" key="5">
    <source>
        <dbReference type="EMBL" id="QPG07174.1"/>
    </source>
</evidence>
<keyword evidence="6" id="KW-1185">Reference proteome</keyword>
<dbReference type="InterPro" id="IPR036069">
    <property type="entry name" value="DUF34/NIF3_sf"/>
</dbReference>
<proteinExistence type="inferred from homology"/>
<evidence type="ECO:0000256" key="1">
    <source>
        <dbReference type="ARBA" id="ARBA00006964"/>
    </source>
</evidence>
<dbReference type="SUPFAM" id="SSF102705">
    <property type="entry name" value="NIF3 (NGG1p interacting factor 3)-like"/>
    <property type="match status" value="1"/>
</dbReference>
<evidence type="ECO:0000256" key="4">
    <source>
        <dbReference type="PIRSR" id="PIRSR602678-1"/>
    </source>
</evidence>